<name>D3KHM3_GIAIC</name>
<dbReference type="PANTHER" id="PTHR12097">
    <property type="entry name" value="SPLICING FACTOR 3B, SUBUNIT 1-RELATED"/>
    <property type="match status" value="1"/>
</dbReference>
<dbReference type="AlphaFoldDB" id="D3KHM3"/>
<gene>
    <name evidence="1" type="ORF">GL50803_005522</name>
</gene>
<sequence>MLPGPATIEPALKCSTHGKLVRFFVTDAALQAKNGSLGPNTLYDEFIRRNSSKDICSILADYIPECSTNIHMQILKKLIARLCRHPLGDKIDSQLDLLSAIISKKLPYREYIHHIVRQSSRFSILKTAFSRLDRKAGIATFGKLSATLFTVLETTTPMTTFISLVLSFIKEQLEGIKAETGPDSSMAIDLYASFFFRFVLRMQQAYNPFFIDWLVQELTTTFIKNNRKDDDGFSKSVSFSCETVIDGLHFFTTWMLKSHNCVTTIAWTDYLTLCSCLCQKLDKTLPQAQEILKILLCLGETPDAISVMHEHFVTLASHPNSLIRHGLVYIEAICWSVHAHTIICGLDYRLCAFFSSAIDTLGNKFSSVNQVFSAHGIRSVCFLLNAFLRIAPVAESFREKVYGFLERKGANILGLCLLPKSDYPGDVYFHFTSVFQDLALLFPEIIFNAFLLLLRRRQGQMHNLASDKTLLSIIMLALRRFSSTKHQSLSKPVLLQLLQSLERLILAIHRTDHGFLSLLHDIHQGLISVASLTPGVLRVLIVEHVLPQFRQYLCSNDFAQYLGPLSIYLRLLVESKSLEDVTISGVAELFERAFVLIASQFQLLRPDTDALRFSIVCELLVDIMNSGISFSHTQIRPLVSFLPVICAQIHETMISERMKADKKDACSYLCATYKVFETVSSQAHKHLSKFELHSSLVENMGPDILQCLRLIPDALESVSVRVLEQLAVEAVVQASKVCPLHDLFWALFITEGTVSRSTRLVLCHAAAAVLLSAGVGAALPFLLVQYGALPDRAIKLSILRTITYAFNMVSLTSTQMLPESSRESCETRCTTYMALLEGTVGVASHALAERDGSMRLMGMRVAESMMLSCVPIQQGSPLLDHLISMAFPNILDLCDRTLSDAFQGLFEALYYRFGAGVASSFLFAGLFHVAHRVRQAYKLTCDSAKLYSGLAIDLFAPSMDELLASSPACLQPQNMAHPPKSSVSVLEWTVGRRQHLDYGCADLFLRL</sequence>
<dbReference type="Proteomes" id="UP000001548">
    <property type="component" value="Unassembled WGS sequence"/>
</dbReference>
<dbReference type="STRING" id="184922.D3KHM3"/>
<protein>
    <submittedName>
        <fullName evidence="1">Uncharacterized protein</fullName>
    </submittedName>
</protein>
<keyword evidence="2" id="KW-1185">Reference proteome</keyword>
<dbReference type="EMBL" id="AACB03000001">
    <property type="protein sequence ID" value="KAE8305559.1"/>
    <property type="molecule type" value="Genomic_DNA"/>
</dbReference>
<evidence type="ECO:0000313" key="1">
    <source>
        <dbReference type="EMBL" id="KAE8305559.1"/>
    </source>
</evidence>
<organism evidence="1 2">
    <name type="scientific">Giardia intestinalis (strain ATCC 50803 / WB clone C6)</name>
    <name type="common">Giardia lamblia</name>
    <dbReference type="NCBI Taxonomy" id="184922"/>
    <lineage>
        <taxon>Eukaryota</taxon>
        <taxon>Metamonada</taxon>
        <taxon>Diplomonadida</taxon>
        <taxon>Hexamitidae</taxon>
        <taxon>Giardiinae</taxon>
        <taxon>Giardia</taxon>
    </lineage>
</organism>
<dbReference type="GO" id="GO:0005686">
    <property type="term" value="C:U2 snRNP"/>
    <property type="evidence" value="ECO:0000318"/>
    <property type="project" value="GO_Central"/>
</dbReference>
<reference evidence="1 2" key="1">
    <citation type="journal article" date="2007" name="Science">
        <title>Genomic minimalism in the early diverging intestinal parasite Giardia lamblia.</title>
        <authorList>
            <person name="Morrison H.G."/>
            <person name="McArthur A.G."/>
            <person name="Gillin F.D."/>
            <person name="Aley S.B."/>
            <person name="Adam R.D."/>
            <person name="Olsen G.J."/>
            <person name="Best A.A."/>
            <person name="Cande W.Z."/>
            <person name="Chen F."/>
            <person name="Cipriano M.J."/>
            <person name="Davids B.J."/>
            <person name="Dawson S.C."/>
            <person name="Elmendorf H.G."/>
            <person name="Hehl A.B."/>
            <person name="Holder M.E."/>
            <person name="Huse S.M."/>
            <person name="Kim U.U."/>
            <person name="Lasek-Nesselquist E."/>
            <person name="Manning G."/>
            <person name="Nigam A."/>
            <person name="Nixon J.E."/>
            <person name="Palm D."/>
            <person name="Passamaneck N.E."/>
            <person name="Prabhu A."/>
            <person name="Reich C.I."/>
            <person name="Reiner D.S."/>
            <person name="Samuelson J."/>
            <person name="Svard S.G."/>
            <person name="Sogin M.L."/>
        </authorList>
    </citation>
    <scope>NUCLEOTIDE SEQUENCE [LARGE SCALE GENOMIC DNA]</scope>
    <source>
        <strain evidence="1 2">WB C6</strain>
    </source>
</reference>
<dbReference type="OMA" id="REYIHHI"/>
<accession>D3KHM3</accession>
<dbReference type="HOGENOM" id="CLU_298523_0_0_1"/>
<dbReference type="GO" id="GO:0071013">
    <property type="term" value="C:catalytic step 2 spliceosome"/>
    <property type="evidence" value="ECO:0000318"/>
    <property type="project" value="GO_Central"/>
</dbReference>
<dbReference type="GO" id="GO:0003729">
    <property type="term" value="F:mRNA binding"/>
    <property type="evidence" value="ECO:0000318"/>
    <property type="project" value="GO_Central"/>
</dbReference>
<comment type="caution">
    <text evidence="1">The sequence shown here is derived from an EMBL/GenBank/DDBJ whole genome shotgun (WGS) entry which is preliminary data.</text>
</comment>
<dbReference type="GO" id="GO:0071004">
    <property type="term" value="C:U2-type prespliceosome"/>
    <property type="evidence" value="ECO:0000318"/>
    <property type="project" value="GO_Central"/>
</dbReference>
<proteinExistence type="predicted"/>
<dbReference type="GO" id="GO:0000245">
    <property type="term" value="P:spliceosomal complex assembly"/>
    <property type="evidence" value="ECO:0000318"/>
    <property type="project" value="GO_Central"/>
</dbReference>
<evidence type="ECO:0000313" key="2">
    <source>
        <dbReference type="Proteomes" id="UP000001548"/>
    </source>
</evidence>
<dbReference type="InterPro" id="IPR038737">
    <property type="entry name" value="SF3b_su1-like"/>
</dbReference>
<dbReference type="VEuPathDB" id="GiardiaDB:GL50803_5522"/>